<dbReference type="KEGG" id="mros:EHO51_14855"/>
<dbReference type="InterPro" id="IPR044643">
    <property type="entry name" value="TrpF_fam"/>
</dbReference>
<gene>
    <name evidence="9" type="primary">trpF</name>
    <name evidence="11" type="ORF">EHO51_14855</name>
</gene>
<sequence>MAATSAAMTQSAIVKICGLSSPETLLAAIESGADMAGFVFFEKSPRHIDLETARTLGLLAQDRTSKVALTVDADEAALQDIIEALAPDYLQLHGSETPARVAEVKARFGLPVIKAAGVATAADVEAARAYEGVADVILFDAKPAPNAAVPGGAGVAFDWSLLRGVAAKRWMLSGGLTPANVAEAMRLTGARAVDVSSGVERERGVKDAAKIAAFLAAARLS</sequence>
<keyword evidence="5 9" id="KW-0028">Amino-acid biosynthesis</keyword>
<dbReference type="EMBL" id="CP034086">
    <property type="protein sequence ID" value="AZG77909.1"/>
    <property type="molecule type" value="Genomic_DNA"/>
</dbReference>
<evidence type="ECO:0000256" key="9">
    <source>
        <dbReference type="HAMAP-Rule" id="MF_00135"/>
    </source>
</evidence>
<dbReference type="InterPro" id="IPR013785">
    <property type="entry name" value="Aldolase_TIM"/>
</dbReference>
<dbReference type="PANTHER" id="PTHR42894:SF1">
    <property type="entry name" value="N-(5'-PHOSPHORIBOSYL)ANTHRANILATE ISOMERASE"/>
    <property type="match status" value="1"/>
</dbReference>
<evidence type="ECO:0000259" key="10">
    <source>
        <dbReference type="Pfam" id="PF00697"/>
    </source>
</evidence>
<evidence type="ECO:0000256" key="8">
    <source>
        <dbReference type="ARBA" id="ARBA00023235"/>
    </source>
</evidence>
<proteinExistence type="inferred from homology"/>
<dbReference type="Gene3D" id="3.20.20.70">
    <property type="entry name" value="Aldolase class I"/>
    <property type="match status" value="1"/>
</dbReference>
<comment type="catalytic activity">
    <reaction evidence="1 9">
        <text>N-(5-phospho-beta-D-ribosyl)anthranilate = 1-(2-carboxyphenylamino)-1-deoxy-D-ribulose 5-phosphate</text>
        <dbReference type="Rhea" id="RHEA:21540"/>
        <dbReference type="ChEBI" id="CHEBI:18277"/>
        <dbReference type="ChEBI" id="CHEBI:58613"/>
        <dbReference type="EC" id="5.3.1.24"/>
    </reaction>
</comment>
<name>A0A3G8M7E3_9HYPH</name>
<protein>
    <recommendedName>
        <fullName evidence="4 9">N-(5'-phosphoribosyl)anthranilate isomerase</fullName>
        <shortName evidence="9">PRAI</shortName>
        <ecNumber evidence="3 9">5.3.1.24</ecNumber>
    </recommendedName>
</protein>
<evidence type="ECO:0000256" key="1">
    <source>
        <dbReference type="ARBA" id="ARBA00001164"/>
    </source>
</evidence>
<comment type="similarity">
    <text evidence="9">Belongs to the TrpF family.</text>
</comment>
<evidence type="ECO:0000256" key="6">
    <source>
        <dbReference type="ARBA" id="ARBA00022822"/>
    </source>
</evidence>
<dbReference type="Pfam" id="PF00697">
    <property type="entry name" value="PRAI"/>
    <property type="match status" value="1"/>
</dbReference>
<comment type="pathway">
    <text evidence="2 9">Amino-acid biosynthesis; L-tryptophan biosynthesis; L-tryptophan from chorismate: step 3/5.</text>
</comment>
<dbReference type="AlphaFoldDB" id="A0A3G8M7E3"/>
<evidence type="ECO:0000256" key="5">
    <source>
        <dbReference type="ARBA" id="ARBA00022605"/>
    </source>
</evidence>
<dbReference type="NCBIfam" id="NF002295">
    <property type="entry name" value="PRK01222.1-1"/>
    <property type="match status" value="1"/>
</dbReference>
<accession>A0A3G8M7E3</accession>
<dbReference type="Proteomes" id="UP000273982">
    <property type="component" value="Chromosome"/>
</dbReference>
<reference evidence="11 12" key="1">
    <citation type="submission" date="2018-11" db="EMBL/GenBank/DDBJ databases">
        <title>Genome squencing of methanotrophic bacteria isolated from alkaline groundwater in Korea.</title>
        <authorList>
            <person name="Nguyen L.N."/>
        </authorList>
    </citation>
    <scope>NUCLEOTIDE SEQUENCE [LARGE SCALE GENOMIC DNA]</scope>
    <source>
        <strain evidence="11 12">GW6</strain>
    </source>
</reference>
<dbReference type="UniPathway" id="UPA00035">
    <property type="reaction ID" value="UER00042"/>
</dbReference>
<dbReference type="InterPro" id="IPR001240">
    <property type="entry name" value="PRAI_dom"/>
</dbReference>
<evidence type="ECO:0000256" key="2">
    <source>
        <dbReference type="ARBA" id="ARBA00004664"/>
    </source>
</evidence>
<organism evidence="11 12">
    <name type="scientific">Methylocystis rosea</name>
    <dbReference type="NCBI Taxonomy" id="173366"/>
    <lineage>
        <taxon>Bacteria</taxon>
        <taxon>Pseudomonadati</taxon>
        <taxon>Pseudomonadota</taxon>
        <taxon>Alphaproteobacteria</taxon>
        <taxon>Hyphomicrobiales</taxon>
        <taxon>Methylocystaceae</taxon>
        <taxon>Methylocystis</taxon>
    </lineage>
</organism>
<dbReference type="EC" id="5.3.1.24" evidence="3 9"/>
<dbReference type="PANTHER" id="PTHR42894">
    <property type="entry name" value="N-(5'-PHOSPHORIBOSYL)ANTHRANILATE ISOMERASE"/>
    <property type="match status" value="1"/>
</dbReference>
<evidence type="ECO:0000256" key="4">
    <source>
        <dbReference type="ARBA" id="ARBA00022272"/>
    </source>
</evidence>
<dbReference type="SUPFAM" id="SSF51366">
    <property type="entry name" value="Ribulose-phoshate binding barrel"/>
    <property type="match status" value="1"/>
</dbReference>
<dbReference type="InterPro" id="IPR011060">
    <property type="entry name" value="RibuloseP-bd_barrel"/>
</dbReference>
<feature type="domain" description="N-(5'phosphoribosyl) anthranilate isomerase (PRAI)" evidence="10">
    <location>
        <begin position="14"/>
        <end position="215"/>
    </location>
</feature>
<evidence type="ECO:0000256" key="3">
    <source>
        <dbReference type="ARBA" id="ARBA00012572"/>
    </source>
</evidence>
<keyword evidence="7 9" id="KW-0057">Aromatic amino acid biosynthesis</keyword>
<evidence type="ECO:0000313" key="12">
    <source>
        <dbReference type="Proteomes" id="UP000273982"/>
    </source>
</evidence>
<dbReference type="CDD" id="cd00405">
    <property type="entry name" value="PRAI"/>
    <property type="match status" value="1"/>
</dbReference>
<evidence type="ECO:0000256" key="7">
    <source>
        <dbReference type="ARBA" id="ARBA00023141"/>
    </source>
</evidence>
<dbReference type="GO" id="GO:0000162">
    <property type="term" value="P:L-tryptophan biosynthetic process"/>
    <property type="evidence" value="ECO:0007669"/>
    <property type="project" value="UniProtKB-UniRule"/>
</dbReference>
<dbReference type="GO" id="GO:0004640">
    <property type="term" value="F:phosphoribosylanthranilate isomerase activity"/>
    <property type="evidence" value="ECO:0007669"/>
    <property type="project" value="UniProtKB-UniRule"/>
</dbReference>
<keyword evidence="8 9" id="KW-0413">Isomerase</keyword>
<evidence type="ECO:0000313" key="11">
    <source>
        <dbReference type="EMBL" id="AZG77909.1"/>
    </source>
</evidence>
<dbReference type="HAMAP" id="MF_00135">
    <property type="entry name" value="PRAI"/>
    <property type="match status" value="1"/>
</dbReference>
<keyword evidence="6 9" id="KW-0822">Tryptophan biosynthesis</keyword>